<evidence type="ECO:0000256" key="2">
    <source>
        <dbReference type="ARBA" id="ARBA00022695"/>
    </source>
</evidence>
<dbReference type="RefSeq" id="WP_244270247.1">
    <property type="nucleotide sequence ID" value="NZ_CYSR01000031.1"/>
</dbReference>
<evidence type="ECO:0000256" key="1">
    <source>
        <dbReference type="ARBA" id="ARBA00022679"/>
    </source>
</evidence>
<keyword evidence="3" id="KW-0460">Magnesium</keyword>
<keyword evidence="2" id="KW-0548">Nucleotidyltransferase</keyword>
<reference evidence="5 6" key="1">
    <citation type="submission" date="2015-09" db="EMBL/GenBank/DDBJ databases">
        <authorList>
            <consortium name="Swine Surveillance"/>
        </authorList>
    </citation>
    <scope>NUCLEOTIDE SEQUENCE [LARGE SCALE GENOMIC DNA]</scope>
    <source>
        <strain evidence="5 6">CECT 8399</strain>
    </source>
</reference>
<proteinExistence type="predicted"/>
<evidence type="ECO:0000256" key="3">
    <source>
        <dbReference type="ARBA" id="ARBA00022842"/>
    </source>
</evidence>
<sequence>MQRSPDAVMLFAAGFGTRMRELTSDKPKPMIEVAGRPLISHALELAQAVQPARIAANLHYKPEPLKALLEPENVLLSLETPDILDTGGGLRQALPLLGDGPVFTMNTDAIWKGPNPLHLAQEAWDPARMDALLVCVPLDRAVGRTGGGDFSTDADGRISRGGDLVYGGVQILKTERLHQVEDKVFSLNILWNQMAAAGRLFALEYPGRWCDVGRPEGVTLAEDLITADDV</sequence>
<dbReference type="InterPro" id="IPR025877">
    <property type="entry name" value="MobA-like_NTP_Trfase"/>
</dbReference>
<dbReference type="GO" id="GO:0016779">
    <property type="term" value="F:nucleotidyltransferase activity"/>
    <property type="evidence" value="ECO:0007669"/>
    <property type="project" value="UniProtKB-KW"/>
</dbReference>
<dbReference type="AlphaFoldDB" id="A0A0P1HYP3"/>
<dbReference type="Pfam" id="PF12804">
    <property type="entry name" value="NTP_transf_3"/>
    <property type="match status" value="1"/>
</dbReference>
<dbReference type="EMBL" id="CYSR01000031">
    <property type="protein sequence ID" value="CUI01369.1"/>
    <property type="molecule type" value="Genomic_DNA"/>
</dbReference>
<dbReference type="CDD" id="cd06422">
    <property type="entry name" value="NTP_transferase_like_1"/>
    <property type="match status" value="1"/>
</dbReference>
<gene>
    <name evidence="5" type="primary">glmU_1</name>
    <name evidence="5" type="ORF">PHA8399_03510</name>
</gene>
<feature type="domain" description="MobA-like NTP transferase" evidence="4">
    <location>
        <begin position="10"/>
        <end position="131"/>
    </location>
</feature>
<organism evidence="5 6">
    <name type="scientific">Leisingera aquaemixtae</name>
    <dbReference type="NCBI Taxonomy" id="1396826"/>
    <lineage>
        <taxon>Bacteria</taxon>
        <taxon>Pseudomonadati</taxon>
        <taxon>Pseudomonadota</taxon>
        <taxon>Alphaproteobacteria</taxon>
        <taxon>Rhodobacterales</taxon>
        <taxon>Roseobacteraceae</taxon>
        <taxon>Leisingera</taxon>
    </lineage>
</organism>
<dbReference type="PANTHER" id="PTHR43584">
    <property type="entry name" value="NUCLEOTIDYL TRANSFERASE"/>
    <property type="match status" value="1"/>
</dbReference>
<evidence type="ECO:0000313" key="5">
    <source>
        <dbReference type="EMBL" id="CUI01369.1"/>
    </source>
</evidence>
<dbReference type="SUPFAM" id="SSF53448">
    <property type="entry name" value="Nucleotide-diphospho-sugar transferases"/>
    <property type="match status" value="1"/>
</dbReference>
<dbReference type="InterPro" id="IPR050065">
    <property type="entry name" value="GlmU-like"/>
</dbReference>
<keyword evidence="1" id="KW-0808">Transferase</keyword>
<dbReference type="PANTHER" id="PTHR43584:SF8">
    <property type="entry name" value="N-ACETYLMURAMATE ALPHA-1-PHOSPHATE URIDYLYLTRANSFERASE"/>
    <property type="match status" value="1"/>
</dbReference>
<evidence type="ECO:0000259" key="4">
    <source>
        <dbReference type="Pfam" id="PF12804"/>
    </source>
</evidence>
<evidence type="ECO:0000313" key="6">
    <source>
        <dbReference type="Proteomes" id="UP000051326"/>
    </source>
</evidence>
<name>A0A0P1HYP3_9RHOB</name>
<dbReference type="Gene3D" id="3.90.550.10">
    <property type="entry name" value="Spore Coat Polysaccharide Biosynthesis Protein SpsA, Chain A"/>
    <property type="match status" value="1"/>
</dbReference>
<dbReference type="STRING" id="1396826.PHA8399_03510"/>
<protein>
    <submittedName>
        <fullName evidence="5">Bifunctional protein GlmU</fullName>
    </submittedName>
</protein>
<dbReference type="InterPro" id="IPR029044">
    <property type="entry name" value="Nucleotide-diphossugar_trans"/>
</dbReference>
<dbReference type="Proteomes" id="UP000051326">
    <property type="component" value="Unassembled WGS sequence"/>
</dbReference>
<accession>A0A0P1HYP3</accession>